<organism evidence="8">
    <name type="scientific">Caenorhabditis brenneri</name>
    <name type="common">Nematode worm</name>
    <dbReference type="NCBI Taxonomy" id="135651"/>
    <lineage>
        <taxon>Eukaryota</taxon>
        <taxon>Metazoa</taxon>
        <taxon>Ecdysozoa</taxon>
        <taxon>Nematoda</taxon>
        <taxon>Chromadorea</taxon>
        <taxon>Rhabditida</taxon>
        <taxon>Rhabditina</taxon>
        <taxon>Rhabditomorpha</taxon>
        <taxon>Rhabditoidea</taxon>
        <taxon>Rhabditidae</taxon>
        <taxon>Peloderinae</taxon>
        <taxon>Caenorhabditis</taxon>
    </lineage>
</organism>
<dbReference type="PANTHER" id="PTHR45931:SF3">
    <property type="entry name" value="RING ZINC FINGER-CONTAINING PROTEIN"/>
    <property type="match status" value="1"/>
</dbReference>
<dbReference type="SMART" id="SM00184">
    <property type="entry name" value="RING"/>
    <property type="match status" value="1"/>
</dbReference>
<dbReference type="InterPro" id="IPR013083">
    <property type="entry name" value="Znf_RING/FYVE/PHD"/>
</dbReference>
<dbReference type="GO" id="GO:0006511">
    <property type="term" value="P:ubiquitin-dependent protein catabolic process"/>
    <property type="evidence" value="ECO:0007669"/>
    <property type="project" value="TreeGrafter"/>
</dbReference>
<evidence type="ECO:0000256" key="2">
    <source>
        <dbReference type="ARBA" id="ARBA00022771"/>
    </source>
</evidence>
<proteinExistence type="predicted"/>
<dbReference type="InParanoid" id="G0MJ41"/>
<dbReference type="FunCoup" id="G0MJ41">
    <property type="interactions" value="1723"/>
</dbReference>
<dbReference type="GO" id="GO:0008270">
    <property type="term" value="F:zinc ion binding"/>
    <property type="evidence" value="ECO:0007669"/>
    <property type="project" value="UniProtKB-KW"/>
</dbReference>
<dbReference type="GO" id="GO:0005634">
    <property type="term" value="C:nucleus"/>
    <property type="evidence" value="ECO:0007669"/>
    <property type="project" value="TreeGrafter"/>
</dbReference>
<keyword evidence="3" id="KW-0862">Zinc</keyword>
<keyword evidence="2 4" id="KW-0863">Zinc-finger</keyword>
<reference evidence="8" key="1">
    <citation type="submission" date="2011-07" db="EMBL/GenBank/DDBJ databases">
        <authorList>
            <consortium name="Caenorhabditis brenneri Sequencing and Analysis Consortium"/>
            <person name="Wilson R.K."/>
        </authorList>
    </citation>
    <scope>NUCLEOTIDE SEQUENCE [LARGE SCALE GENOMIC DNA]</scope>
    <source>
        <strain evidence="8">PB2801</strain>
    </source>
</reference>
<dbReference type="OMA" id="HPECIYK"/>
<keyword evidence="1" id="KW-0479">Metal-binding</keyword>
<dbReference type="AlphaFoldDB" id="G0MJ41"/>
<name>G0MJ41_CAEBE</name>
<evidence type="ECO:0000313" key="7">
    <source>
        <dbReference type="EMBL" id="EGT31349.1"/>
    </source>
</evidence>
<dbReference type="eggNOG" id="KOG0800">
    <property type="taxonomic scope" value="Eukaryota"/>
</dbReference>
<dbReference type="EMBL" id="GL379796">
    <property type="protein sequence ID" value="EGT31349.1"/>
    <property type="molecule type" value="Genomic_DNA"/>
</dbReference>
<feature type="compositionally biased region" description="Pro residues" evidence="5">
    <location>
        <begin position="430"/>
        <end position="449"/>
    </location>
</feature>
<evidence type="ECO:0000259" key="6">
    <source>
        <dbReference type="PROSITE" id="PS50089"/>
    </source>
</evidence>
<evidence type="ECO:0000313" key="8">
    <source>
        <dbReference type="Proteomes" id="UP000008068"/>
    </source>
</evidence>
<dbReference type="InterPro" id="IPR001841">
    <property type="entry name" value="Znf_RING"/>
</dbReference>
<dbReference type="PROSITE" id="PS50089">
    <property type="entry name" value="ZF_RING_2"/>
    <property type="match status" value="1"/>
</dbReference>
<accession>G0MJ41</accession>
<dbReference type="STRING" id="135651.G0MJ41"/>
<dbReference type="Pfam" id="PF13639">
    <property type="entry name" value="zf-RING_2"/>
    <property type="match status" value="1"/>
</dbReference>
<evidence type="ECO:0000256" key="4">
    <source>
        <dbReference type="PROSITE-ProRule" id="PRU00175"/>
    </source>
</evidence>
<dbReference type="SUPFAM" id="SSF57850">
    <property type="entry name" value="RING/U-box"/>
    <property type="match status" value="1"/>
</dbReference>
<dbReference type="OrthoDB" id="9984778at2759"/>
<protein>
    <recommendedName>
        <fullName evidence="6">RING-type domain-containing protein</fullName>
    </recommendedName>
</protein>
<feature type="region of interest" description="Disordered" evidence="5">
    <location>
        <begin position="424"/>
        <end position="449"/>
    </location>
</feature>
<feature type="region of interest" description="Disordered" evidence="5">
    <location>
        <begin position="85"/>
        <end position="185"/>
    </location>
</feature>
<evidence type="ECO:0000256" key="1">
    <source>
        <dbReference type="ARBA" id="ARBA00022723"/>
    </source>
</evidence>
<feature type="domain" description="RING-type" evidence="6">
    <location>
        <begin position="378"/>
        <end position="419"/>
    </location>
</feature>
<dbReference type="HOGENOM" id="CLU_601629_0_0_1"/>
<dbReference type="Gene3D" id="3.30.40.10">
    <property type="entry name" value="Zinc/RING finger domain, C3HC4 (zinc finger)"/>
    <property type="match status" value="1"/>
</dbReference>
<dbReference type="InterPro" id="IPR051834">
    <property type="entry name" value="RING_finger_E3_ligase"/>
</dbReference>
<dbReference type="Proteomes" id="UP000008068">
    <property type="component" value="Unassembled WGS sequence"/>
</dbReference>
<keyword evidence="8" id="KW-1185">Reference proteome</keyword>
<sequence>MSFPILGAPPSVPLIPADVYARYYVDTTPLSRRARLEWPTYSSQVQTHRYDEMPPPPPPEMNLIPRQTREEIPVITELMNTVAEAQSRKRQHEEQEYTGRHFGQQTGMDEDTRLSEEPIISKTKRFRSQKPTPRCVTKTVVENGTNTTPPPSEDSPSTSSPPREPTRPPRFRSPAARAARRARRHQLFQSDLQRIAESSQYLQQVNGLVPSEHNCDPNCVLRQHVGHNMFNQPTTISIHAVPPAVAPNMIQPAVAPIMMDPSALNIYQQYFNFAPMPVITLPPQPPPLAVPIPIRPAQTYLPYQFQNQTDGFMLDLLRANHSNLYGSTSQYHQIPPQLDRHLFVGIEIDVPIGATRAEIDSNSTMYKYEKTEGDEETCTVCLTDFDTGDDVRKLRCNHMFHPGCIEKWLDINKKCPMCRKEIDKGEGEEPTPPIILGPQPPPIPQLILN</sequence>
<evidence type="ECO:0000256" key="5">
    <source>
        <dbReference type="SAM" id="MobiDB-lite"/>
    </source>
</evidence>
<dbReference type="PANTHER" id="PTHR45931">
    <property type="entry name" value="SI:CH211-59O9.10"/>
    <property type="match status" value="1"/>
</dbReference>
<dbReference type="GO" id="GO:0061630">
    <property type="term" value="F:ubiquitin protein ligase activity"/>
    <property type="evidence" value="ECO:0007669"/>
    <property type="project" value="TreeGrafter"/>
</dbReference>
<gene>
    <name evidence="7" type="ORF">CAEBREN_03301</name>
</gene>
<evidence type="ECO:0000256" key="3">
    <source>
        <dbReference type="ARBA" id="ARBA00022833"/>
    </source>
</evidence>